<proteinExistence type="predicted"/>
<dbReference type="VEuPathDB" id="FungiDB:CC77DRAFT_948831"/>
<accession>A0A4Q4MUQ8</accession>
<feature type="region of interest" description="Disordered" evidence="1">
    <location>
        <begin position="206"/>
        <end position="238"/>
    </location>
</feature>
<protein>
    <recommendedName>
        <fullName evidence="4">RNase III domain-containing protein</fullName>
    </recommendedName>
</protein>
<dbReference type="GO" id="GO:0004525">
    <property type="term" value="F:ribonuclease III activity"/>
    <property type="evidence" value="ECO:0007669"/>
    <property type="project" value="InterPro"/>
</dbReference>
<evidence type="ECO:0000313" key="2">
    <source>
        <dbReference type="EMBL" id="RYN60374.1"/>
    </source>
</evidence>
<feature type="compositionally biased region" description="Basic and acidic residues" evidence="1">
    <location>
        <begin position="220"/>
        <end position="230"/>
    </location>
</feature>
<comment type="caution">
    <text evidence="2">The sequence shown here is derived from an EMBL/GenBank/DDBJ whole genome shotgun (WGS) entry which is preliminary data.</text>
</comment>
<name>A0A4Q4MUQ8_ALTAL</name>
<dbReference type="EMBL" id="PDXD01000126">
    <property type="protein sequence ID" value="RYN60374.1"/>
    <property type="molecule type" value="Genomic_DNA"/>
</dbReference>
<evidence type="ECO:0000313" key="3">
    <source>
        <dbReference type="Proteomes" id="UP000291422"/>
    </source>
</evidence>
<evidence type="ECO:0000256" key="1">
    <source>
        <dbReference type="SAM" id="MobiDB-lite"/>
    </source>
</evidence>
<sequence>MADLYRAYANDFKTKVTSNEHRASIARRTGISDHITFNEQEGAQSASVLAKAVNAVIAVIFFDCGQDIGVVLKTMRHLGVFTLAGQSVDPTLLSLDEIPNSLDVKSLAQSLFNIDTNSHLLSTAASNDRSFLTCPSTQLDSTTNLRTTAAGQYVFGEVPDGSQRFPIQDDYVEDVNVESVADYPLDVGIRAAVSIVSEGEGAGRCDTIGAAGQSGKPTGKRGDIDQDESGHRRKLRRHDTPSSVDLFRTYLAEEERKCEAWGHQTPQDTFLTPPIQRAIQNLSKGKTEVMTRILIHIGSPCLIGGLQDILDSCKTQERCMASEAMGMVSRAERIRLIVSLGHTMSRSQLLRRYHVLQLFKDCGGPDTLRREIAVTPSSLTQRSGKRGNPLNRSVADLTARMMQEAFPAVDPGTNEYTTKYRWISDTRRLGQRLHMLEVRFGEGVLGLMLDQGVAGTDIGITDKMIMTLNDVEYAEFLDILDKSQGDLLRGLGRAVLPTVQALTLGGVHEWRLFDAGKTTVDDIINYPKGSSVFLELINKAV</sequence>
<gene>
    <name evidence="2" type="ORF">AA0117_g13078</name>
</gene>
<organism evidence="2 3">
    <name type="scientific">Alternaria alternata</name>
    <name type="common">Alternaria rot fungus</name>
    <name type="synonym">Torula alternata</name>
    <dbReference type="NCBI Taxonomy" id="5599"/>
    <lineage>
        <taxon>Eukaryota</taxon>
        <taxon>Fungi</taxon>
        <taxon>Dikarya</taxon>
        <taxon>Ascomycota</taxon>
        <taxon>Pezizomycotina</taxon>
        <taxon>Dothideomycetes</taxon>
        <taxon>Pleosporomycetidae</taxon>
        <taxon>Pleosporales</taxon>
        <taxon>Pleosporineae</taxon>
        <taxon>Pleosporaceae</taxon>
        <taxon>Alternaria</taxon>
        <taxon>Alternaria sect. Alternaria</taxon>
        <taxon>Alternaria alternata complex</taxon>
    </lineage>
</organism>
<reference evidence="3" key="1">
    <citation type="journal article" date="2019" name="bioRxiv">
        <title>Genomics, evolutionary history and diagnostics of the Alternaria alternata species group including apple and Asian pear pathotypes.</title>
        <authorList>
            <person name="Armitage A.D."/>
            <person name="Cockerton H.M."/>
            <person name="Sreenivasaprasad S."/>
            <person name="Woodhall J.W."/>
            <person name="Lane C.R."/>
            <person name="Harrison R.J."/>
            <person name="Clarkson J.P."/>
        </authorList>
    </citation>
    <scope>NUCLEOTIDE SEQUENCE [LARGE SCALE GENOMIC DNA]</scope>
    <source>
        <strain evidence="3">FERA 1177</strain>
    </source>
</reference>
<dbReference type="Proteomes" id="UP000291422">
    <property type="component" value="Unassembled WGS sequence"/>
</dbReference>
<dbReference type="InterPro" id="IPR036389">
    <property type="entry name" value="RNase_III_sf"/>
</dbReference>
<dbReference type="SUPFAM" id="SSF69065">
    <property type="entry name" value="RNase III domain-like"/>
    <property type="match status" value="1"/>
</dbReference>
<dbReference type="Gene3D" id="1.10.1520.10">
    <property type="entry name" value="Ribonuclease III domain"/>
    <property type="match status" value="1"/>
</dbReference>
<dbReference type="AlphaFoldDB" id="A0A4Q4MUQ8"/>
<evidence type="ECO:0008006" key="4">
    <source>
        <dbReference type="Google" id="ProtNLM"/>
    </source>
</evidence>
<dbReference type="GO" id="GO:0006396">
    <property type="term" value="P:RNA processing"/>
    <property type="evidence" value="ECO:0007669"/>
    <property type="project" value="InterPro"/>
</dbReference>